<dbReference type="GO" id="GO:0016799">
    <property type="term" value="F:hydrolase activity, hydrolyzing N-glycosyl compounds"/>
    <property type="evidence" value="ECO:0007669"/>
    <property type="project" value="InterPro"/>
</dbReference>
<dbReference type="InterPro" id="IPR000214">
    <property type="entry name" value="Znf_DNA_glyclase/AP_lyase"/>
</dbReference>
<dbReference type="Proteomes" id="UP000285138">
    <property type="component" value="Unassembled WGS sequence"/>
</dbReference>
<feature type="domain" description="FPG-type" evidence="2">
    <location>
        <begin position="42"/>
        <end position="76"/>
    </location>
</feature>
<dbReference type="AlphaFoldDB" id="A0A424YIG2"/>
<sequence>EREKLYYAIKNILGKAIKARGTSVVNYTDGNGNQGSYQEQLMVYKKLGKPCQICGTSIERIVLGGRGTYFCPSCQV</sequence>
<proteinExistence type="predicted"/>
<dbReference type="InterPro" id="IPR010663">
    <property type="entry name" value="Znf_FPG/IleRS"/>
</dbReference>
<dbReference type="Gene3D" id="1.10.8.50">
    <property type="match status" value="1"/>
</dbReference>
<dbReference type="GO" id="GO:0008270">
    <property type="term" value="F:zinc ion binding"/>
    <property type="evidence" value="ECO:0007669"/>
    <property type="project" value="UniProtKB-KW"/>
</dbReference>
<dbReference type="PROSITE" id="PS51066">
    <property type="entry name" value="ZF_FPG_2"/>
    <property type="match status" value="1"/>
</dbReference>
<dbReference type="EMBL" id="QZAA01000036">
    <property type="protein sequence ID" value="RQD78140.1"/>
    <property type="molecule type" value="Genomic_DNA"/>
</dbReference>
<reference evidence="3 4" key="1">
    <citation type="submission" date="2018-08" db="EMBL/GenBank/DDBJ databases">
        <title>The metabolism and importance of syntrophic acetate oxidation coupled to methane or sulfide production in haloalkaline environments.</title>
        <authorList>
            <person name="Timmers P.H.A."/>
            <person name="Vavourakis C.D."/>
            <person name="Sorokin D.Y."/>
            <person name="Sinninghe Damste J.S."/>
            <person name="Muyzer G."/>
            <person name="Stams A.J.M."/>
            <person name="Plugge C.M."/>
        </authorList>
    </citation>
    <scope>NUCLEOTIDE SEQUENCE [LARGE SCALE GENOMIC DNA]</scope>
    <source>
        <strain evidence="3">MSAO_Bac1</strain>
    </source>
</reference>
<dbReference type="InterPro" id="IPR015887">
    <property type="entry name" value="DNA_glyclase_Znf_dom_DNA_BS"/>
</dbReference>
<feature type="non-terminal residue" evidence="3">
    <location>
        <position position="1"/>
    </location>
</feature>
<keyword evidence="1" id="KW-0479">Metal-binding</keyword>
<dbReference type="PROSITE" id="PS01242">
    <property type="entry name" value="ZF_FPG_1"/>
    <property type="match status" value="1"/>
</dbReference>
<evidence type="ECO:0000256" key="1">
    <source>
        <dbReference type="PROSITE-ProRule" id="PRU00391"/>
    </source>
</evidence>
<gene>
    <name evidence="3" type="ORF">D5R97_00955</name>
</gene>
<evidence type="ECO:0000259" key="2">
    <source>
        <dbReference type="PROSITE" id="PS51066"/>
    </source>
</evidence>
<dbReference type="Pfam" id="PF06827">
    <property type="entry name" value="zf-FPG_IleRS"/>
    <property type="match status" value="1"/>
</dbReference>
<comment type="caution">
    <text evidence="3">The sequence shown here is derived from an EMBL/GenBank/DDBJ whole genome shotgun (WGS) entry which is preliminary data.</text>
</comment>
<dbReference type="GO" id="GO:0006284">
    <property type="term" value="P:base-excision repair"/>
    <property type="evidence" value="ECO:0007669"/>
    <property type="project" value="InterPro"/>
</dbReference>
<evidence type="ECO:0000313" key="4">
    <source>
        <dbReference type="Proteomes" id="UP000285138"/>
    </source>
</evidence>
<name>A0A424YIG2_9FIRM</name>
<dbReference type="GO" id="GO:0003906">
    <property type="term" value="F:DNA-(apurinic or apyrimidinic site) endonuclease activity"/>
    <property type="evidence" value="ECO:0007669"/>
    <property type="project" value="InterPro"/>
</dbReference>
<dbReference type="GO" id="GO:0003677">
    <property type="term" value="F:DNA binding"/>
    <property type="evidence" value="ECO:0007669"/>
    <property type="project" value="InterPro"/>
</dbReference>
<keyword evidence="1" id="KW-0863">Zinc-finger</keyword>
<evidence type="ECO:0000313" key="3">
    <source>
        <dbReference type="EMBL" id="RQD78140.1"/>
    </source>
</evidence>
<organism evidence="3 4">
    <name type="scientific">Candidatus Syntrophonatronum acetioxidans</name>
    <dbReference type="NCBI Taxonomy" id="1795816"/>
    <lineage>
        <taxon>Bacteria</taxon>
        <taxon>Bacillati</taxon>
        <taxon>Bacillota</taxon>
        <taxon>Clostridia</taxon>
        <taxon>Eubacteriales</taxon>
        <taxon>Syntrophomonadaceae</taxon>
        <taxon>Candidatus Syntrophonatronum</taxon>
    </lineage>
</organism>
<protein>
    <submittedName>
        <fullName evidence="3">DNA-formamidopyrimidine glycosylase</fullName>
    </submittedName>
</protein>
<keyword evidence="1" id="KW-0862">Zinc</keyword>
<dbReference type="SUPFAM" id="SSF57716">
    <property type="entry name" value="Glucocorticoid receptor-like (DNA-binding domain)"/>
    <property type="match status" value="1"/>
</dbReference>
<accession>A0A424YIG2</accession>